<dbReference type="SUPFAM" id="SSF50242">
    <property type="entry name" value="TIMP-like"/>
    <property type="match status" value="1"/>
</dbReference>
<comment type="subcellular location">
    <subcellularLocation>
        <location evidence="1">Secreted</location>
    </subcellularLocation>
</comment>
<dbReference type="GO" id="GO:0005576">
    <property type="term" value="C:extracellular region"/>
    <property type="evidence" value="ECO:0007669"/>
    <property type="project" value="UniProtKB-SubCell"/>
</dbReference>
<dbReference type="EMBL" id="JACJIQ010000034">
    <property type="protein sequence ID" value="MBA9079869.1"/>
    <property type="molecule type" value="Genomic_DNA"/>
</dbReference>
<accession>A0A839GSM8</accession>
<organism evidence="4 5">
    <name type="scientific">Rufibacter quisquiliarum</name>
    <dbReference type="NCBI Taxonomy" id="1549639"/>
    <lineage>
        <taxon>Bacteria</taxon>
        <taxon>Pseudomonadati</taxon>
        <taxon>Bacteroidota</taxon>
        <taxon>Cytophagia</taxon>
        <taxon>Cytophagales</taxon>
        <taxon>Hymenobacteraceae</taxon>
        <taxon>Rufibacter</taxon>
    </lineage>
</organism>
<dbReference type="InterPro" id="IPR001820">
    <property type="entry name" value="TIMP"/>
</dbReference>
<gene>
    <name evidence="4" type="ORF">FHS90_004610</name>
</gene>
<evidence type="ECO:0000256" key="1">
    <source>
        <dbReference type="ARBA" id="ARBA00004613"/>
    </source>
</evidence>
<keyword evidence="5" id="KW-1185">Reference proteome</keyword>
<keyword evidence="2" id="KW-0964">Secreted</keyword>
<dbReference type="AlphaFoldDB" id="A0A839GSM8"/>
<dbReference type="Gene3D" id="2.40.50.120">
    <property type="match status" value="1"/>
</dbReference>
<dbReference type="InterPro" id="IPR008993">
    <property type="entry name" value="TIMP-like_OB-fold"/>
</dbReference>
<reference evidence="4 5" key="1">
    <citation type="submission" date="2020-08" db="EMBL/GenBank/DDBJ databases">
        <title>Genomic Encyclopedia of Type Strains, Phase IV (KMG-IV): sequencing the most valuable type-strain genomes for metagenomic binning, comparative biology and taxonomic classification.</title>
        <authorList>
            <person name="Goeker M."/>
        </authorList>
    </citation>
    <scope>NUCLEOTIDE SEQUENCE [LARGE SCALE GENOMIC DNA]</scope>
    <source>
        <strain evidence="4 5">DSM 29854</strain>
    </source>
</reference>
<name>A0A839GSM8_9BACT</name>
<dbReference type="PROSITE" id="PS51257">
    <property type="entry name" value="PROKAR_LIPOPROTEIN"/>
    <property type="match status" value="1"/>
</dbReference>
<keyword evidence="3" id="KW-0732">Signal</keyword>
<evidence type="ECO:0000256" key="2">
    <source>
        <dbReference type="ARBA" id="ARBA00022525"/>
    </source>
</evidence>
<feature type="chain" id="PRO_5032469686" description="Tissue inhibitor of metalloproteinase" evidence="3">
    <location>
        <begin position="19"/>
        <end position="153"/>
    </location>
</feature>
<feature type="signal peptide" evidence="3">
    <location>
        <begin position="1"/>
        <end position="18"/>
    </location>
</feature>
<evidence type="ECO:0008006" key="6">
    <source>
        <dbReference type="Google" id="ProtNLM"/>
    </source>
</evidence>
<evidence type="ECO:0000313" key="4">
    <source>
        <dbReference type="EMBL" id="MBA9079869.1"/>
    </source>
</evidence>
<dbReference type="GO" id="GO:0008191">
    <property type="term" value="F:metalloendopeptidase inhibitor activity"/>
    <property type="evidence" value="ECO:0007669"/>
    <property type="project" value="InterPro"/>
</dbReference>
<sequence>MKIILLLLLTLSINTAIACSCDRSTILENFKGSDVVFKGKVTDVKEVNTKEKTTSGQTVDYKRYEFKFKIKNRYKGLKSKEPVTIITTGGDSDCGNYFDLGKSYIVYAYKEDLMLSFSLMDKKTDEYLSTNLCTKTKQAYPWTFLESLVLDIL</sequence>
<dbReference type="RefSeq" id="WP_182514592.1">
    <property type="nucleotide sequence ID" value="NZ_JACJIQ010000034.1"/>
</dbReference>
<proteinExistence type="predicted"/>
<evidence type="ECO:0000256" key="3">
    <source>
        <dbReference type="SAM" id="SignalP"/>
    </source>
</evidence>
<comment type="caution">
    <text evidence="4">The sequence shown here is derived from an EMBL/GenBank/DDBJ whole genome shotgun (WGS) entry which is preliminary data.</text>
</comment>
<dbReference type="Proteomes" id="UP000563094">
    <property type="component" value="Unassembled WGS sequence"/>
</dbReference>
<protein>
    <recommendedName>
        <fullName evidence="6">Tissue inhibitor of metalloproteinase</fullName>
    </recommendedName>
</protein>
<dbReference type="Pfam" id="PF00965">
    <property type="entry name" value="TIMP"/>
    <property type="match status" value="1"/>
</dbReference>
<evidence type="ECO:0000313" key="5">
    <source>
        <dbReference type="Proteomes" id="UP000563094"/>
    </source>
</evidence>